<accession>A0A239TIB6</accession>
<dbReference type="InterPro" id="IPR001763">
    <property type="entry name" value="Rhodanese-like_dom"/>
</dbReference>
<dbReference type="CDD" id="cd01518">
    <property type="entry name" value="RHOD_YceA"/>
    <property type="match status" value="1"/>
</dbReference>
<dbReference type="Pfam" id="PF00581">
    <property type="entry name" value="Rhodanese"/>
    <property type="match status" value="1"/>
</dbReference>
<dbReference type="PROSITE" id="PS50206">
    <property type="entry name" value="RHODANESE_3"/>
    <property type="match status" value="1"/>
</dbReference>
<dbReference type="EMBL" id="BKAR01000002">
    <property type="protein sequence ID" value="GEP83614.1"/>
    <property type="molecule type" value="Genomic_DNA"/>
</dbReference>
<dbReference type="GO" id="GO:0006400">
    <property type="term" value="P:tRNA modification"/>
    <property type="evidence" value="ECO:0007669"/>
    <property type="project" value="UniProtKB-UniRule"/>
</dbReference>
<dbReference type="GO" id="GO:0016705">
    <property type="term" value="F:oxidoreductase activity, acting on paired donors, with incorporation or reduction of molecular oxygen"/>
    <property type="evidence" value="ECO:0007669"/>
    <property type="project" value="UniProtKB-UniRule"/>
</dbReference>
<dbReference type="InterPro" id="IPR020936">
    <property type="entry name" value="TrhO"/>
</dbReference>
<dbReference type="SMART" id="SM00450">
    <property type="entry name" value="RHOD"/>
    <property type="match status" value="1"/>
</dbReference>
<dbReference type="OrthoDB" id="9778326at2"/>
<dbReference type="Pfam" id="PF17773">
    <property type="entry name" value="UPF0176_N"/>
    <property type="match status" value="1"/>
</dbReference>
<dbReference type="NCBIfam" id="NF001135">
    <property type="entry name" value="PRK00142.1-3"/>
    <property type="match status" value="1"/>
</dbReference>
<dbReference type="Proteomes" id="UP000321736">
    <property type="component" value="Unassembled WGS sequence"/>
</dbReference>
<evidence type="ECO:0000313" key="3">
    <source>
        <dbReference type="Proteomes" id="UP000321736"/>
    </source>
</evidence>
<dbReference type="InterPro" id="IPR022111">
    <property type="entry name" value="Rhodanese_C"/>
</dbReference>
<dbReference type="RefSeq" id="WP_095102833.1">
    <property type="nucleotide sequence ID" value="NZ_BKAR01000002.1"/>
</dbReference>
<dbReference type="PANTHER" id="PTHR43268">
    <property type="entry name" value="THIOSULFATE SULFURTRANSFERASE/RHODANESE-LIKE DOMAIN-CONTAINING PROTEIN 2"/>
    <property type="match status" value="1"/>
</dbReference>
<evidence type="ECO:0000256" key="1">
    <source>
        <dbReference type="HAMAP-Rule" id="MF_00469"/>
    </source>
</evidence>
<keyword evidence="3" id="KW-1185">Reference proteome</keyword>
<keyword evidence="1" id="KW-0560">Oxidoreductase</keyword>
<dbReference type="AlphaFoldDB" id="A0A239TIB6"/>
<reference evidence="2 3" key="1">
    <citation type="submission" date="2019-07" db="EMBL/GenBank/DDBJ databases">
        <title>Whole genome shotgun sequence of Staphylococcus piscifermentans NBRC 109625.</title>
        <authorList>
            <person name="Hosoyama A."/>
            <person name="Uohara A."/>
            <person name="Ohji S."/>
            <person name="Ichikawa N."/>
        </authorList>
    </citation>
    <scope>NUCLEOTIDE SEQUENCE [LARGE SCALE GENOMIC DNA]</scope>
    <source>
        <strain evidence="2 3">NBRC 109625</strain>
    </source>
</reference>
<dbReference type="HAMAP" id="MF_00469">
    <property type="entry name" value="TrhO"/>
    <property type="match status" value="1"/>
</dbReference>
<dbReference type="Pfam" id="PF12368">
    <property type="entry name" value="Rhodanese_C"/>
    <property type="match status" value="1"/>
</dbReference>
<organism evidence="2 3">
    <name type="scientific">Staphylococcus piscifermentans</name>
    <dbReference type="NCBI Taxonomy" id="70258"/>
    <lineage>
        <taxon>Bacteria</taxon>
        <taxon>Bacillati</taxon>
        <taxon>Bacillota</taxon>
        <taxon>Bacilli</taxon>
        <taxon>Bacillales</taxon>
        <taxon>Staphylococcaceae</taxon>
        <taxon>Staphylococcus</taxon>
    </lineage>
</organism>
<dbReference type="Gene3D" id="3.40.250.10">
    <property type="entry name" value="Rhodanese-like domain"/>
    <property type="match status" value="1"/>
</dbReference>
<name>A0A239TIB6_9STAP</name>
<dbReference type="PANTHER" id="PTHR43268:SF3">
    <property type="entry name" value="RHODANESE-LIKE DOMAIN-CONTAINING PROTEIN 7-RELATED"/>
    <property type="match status" value="1"/>
</dbReference>
<comment type="function">
    <text evidence="1">Catalyzes oxygen-dependent 5-hydroxyuridine (ho5U) modification at position 34 in tRNAs.</text>
</comment>
<evidence type="ECO:0000313" key="2">
    <source>
        <dbReference type="EMBL" id="GEP83614.1"/>
    </source>
</evidence>
<dbReference type="Gene3D" id="3.30.70.100">
    <property type="match status" value="1"/>
</dbReference>
<comment type="catalytic activity">
    <reaction evidence="1">
        <text>uridine(34) in tRNA + AH2 + O2 = 5-hydroxyuridine(34) in tRNA + A + H2O</text>
        <dbReference type="Rhea" id="RHEA:64224"/>
        <dbReference type="Rhea" id="RHEA-COMP:11727"/>
        <dbReference type="Rhea" id="RHEA-COMP:13381"/>
        <dbReference type="ChEBI" id="CHEBI:13193"/>
        <dbReference type="ChEBI" id="CHEBI:15377"/>
        <dbReference type="ChEBI" id="CHEBI:15379"/>
        <dbReference type="ChEBI" id="CHEBI:17499"/>
        <dbReference type="ChEBI" id="CHEBI:65315"/>
        <dbReference type="ChEBI" id="CHEBI:136877"/>
    </reaction>
</comment>
<dbReference type="EC" id="1.14.-.-" evidence="1"/>
<protein>
    <recommendedName>
        <fullName evidence="1">tRNA uridine(34) hydroxylase</fullName>
        <ecNumber evidence="1">1.14.-.-</ecNumber>
    </recommendedName>
    <alternativeName>
        <fullName evidence="1">tRNA hydroxylation protein O</fullName>
    </alternativeName>
</protein>
<sequence>MDYRVLLYYKYVTIDDPETFAAEHLEFCKAHNLKGRILVSTEGINGTLSGTKEDTDQYIAHMRADERFQDITFKIDEAEEHAFKKMHVRPRKEIVALDLDNDIDPRETTGKYLSPSEFRDALEDDETIVIDARNDYEFDLGHFRGAVRPNITRFRDLPDWIKENKDMFMDKKIVTYCTGGIRCEKFSGFLLKEGFEDVAQLEGGIATYGKDPETKGELWDGKMYVFDERISVDVNQVEKTVIGKEWFDGTPCERYINCSNPECNKQILVSEENEHRYLGACCKECAEHERNRYVAKHNISDEEKERRLENFKETVQQ</sequence>
<dbReference type="SUPFAM" id="SSF52821">
    <property type="entry name" value="Rhodanese/Cell cycle control phosphatase"/>
    <property type="match status" value="1"/>
</dbReference>
<gene>
    <name evidence="1" type="primary">trhO</name>
    <name evidence="2" type="ORF">SPI02_01990</name>
</gene>
<dbReference type="InterPro" id="IPR036873">
    <property type="entry name" value="Rhodanese-like_dom_sf"/>
</dbReference>
<dbReference type="InterPro" id="IPR040503">
    <property type="entry name" value="TRHO_N"/>
</dbReference>
<keyword evidence="1" id="KW-0819">tRNA processing</keyword>
<comment type="caution">
    <text evidence="2">The sequence shown here is derived from an EMBL/GenBank/DDBJ whole genome shotgun (WGS) entry which is preliminary data.</text>
</comment>
<comment type="similarity">
    <text evidence="1">Belongs to the TrhO family.</text>
</comment>
<proteinExistence type="inferred from homology"/>